<protein>
    <submittedName>
        <fullName evidence="2">2-oxoglutarate-Fe(II)-dependent oxygenase superfamily protein</fullName>
    </submittedName>
</protein>
<dbReference type="InterPro" id="IPR039558">
    <property type="entry name" value="TPA1/OFD1_N"/>
</dbReference>
<organism evidence="2 3">
    <name type="scientific">Rhizobium loti</name>
    <name type="common">Mesorhizobium loti</name>
    <dbReference type="NCBI Taxonomy" id="381"/>
    <lineage>
        <taxon>Bacteria</taxon>
        <taxon>Pseudomonadati</taxon>
        <taxon>Pseudomonadota</taxon>
        <taxon>Alphaproteobacteria</taxon>
        <taxon>Hyphomicrobiales</taxon>
        <taxon>Phyllobacteriaceae</taxon>
        <taxon>Mesorhizobium</taxon>
    </lineage>
</organism>
<feature type="domain" description="Prolyl 3,4-dihydroxylase TPA1/OFD1 N-terminal" evidence="1">
    <location>
        <begin position="168"/>
        <end position="242"/>
    </location>
</feature>
<evidence type="ECO:0000313" key="3">
    <source>
        <dbReference type="Proteomes" id="UP000245631"/>
    </source>
</evidence>
<reference evidence="2 3" key="1">
    <citation type="submission" date="2018-05" db="EMBL/GenBank/DDBJ databases">
        <title>Genomic Encyclopedia of Type Strains, Phase IV (KMG-IV): sequencing the most valuable type-strain genomes for metagenomic binning, comparative biology and taxonomic classification.</title>
        <authorList>
            <person name="Goeker M."/>
        </authorList>
    </citation>
    <scope>NUCLEOTIDE SEQUENCE [LARGE SCALE GENOMIC DNA]</scope>
    <source>
        <strain evidence="2 3">DSM 2626</strain>
    </source>
</reference>
<accession>A0A8E2W636</accession>
<dbReference type="RefSeq" id="WP_170136893.1">
    <property type="nucleotide sequence ID" value="NZ_QGGH01000020.1"/>
</dbReference>
<name>A0A8E2W636_RHILI</name>
<proteinExistence type="predicted"/>
<evidence type="ECO:0000313" key="2">
    <source>
        <dbReference type="EMBL" id="PWJ86907.1"/>
    </source>
</evidence>
<dbReference type="GeneID" id="61055948"/>
<dbReference type="AlphaFoldDB" id="A0A8E2W636"/>
<sequence length="261" mass="29823">MLSEFRLEEVLDNRAWCRTSAPFRHITATSVFISDYYDQLDQAFRRILRDGLGEQARGRRISRSMPGYDAYGMTFPYDYNGPFALFMTRHFHDMIAGLFQVPCTGHVNCGIHHHAPGSLDGWVHNDLNPAFFVDYRSDDGINIVRHDQCSYARGVVPNGKPPGRKVVRAVAMIFYLCNDGWEWGDGGCTGLYRYKDSPVGSPDVTIPPLNNSLLLFECTPWSFHSYMSNTRGARNSLIMWLHRSVEDVASRWGEDKIVKWT</sequence>
<comment type="caution">
    <text evidence="2">The sequence shown here is derived from an EMBL/GenBank/DDBJ whole genome shotgun (WGS) entry which is preliminary data.</text>
</comment>
<dbReference type="Gene3D" id="2.60.120.620">
    <property type="entry name" value="q2cbj1_9rhob like domain"/>
    <property type="match status" value="1"/>
</dbReference>
<evidence type="ECO:0000259" key="1">
    <source>
        <dbReference type="Pfam" id="PF13661"/>
    </source>
</evidence>
<dbReference type="Pfam" id="PF13661">
    <property type="entry name" value="2OG-FeII_Oxy_4"/>
    <property type="match status" value="1"/>
</dbReference>
<dbReference type="Proteomes" id="UP000245631">
    <property type="component" value="Unassembled WGS sequence"/>
</dbReference>
<dbReference type="EMBL" id="QGGH01000020">
    <property type="protein sequence ID" value="PWJ86907.1"/>
    <property type="molecule type" value="Genomic_DNA"/>
</dbReference>
<gene>
    <name evidence="2" type="ORF">C8D77_1205</name>
</gene>